<evidence type="ECO:0000256" key="1">
    <source>
        <dbReference type="SAM" id="Coils"/>
    </source>
</evidence>
<name>A0A8B9A067_PHODC</name>
<feature type="region of interest" description="Disordered" evidence="2">
    <location>
        <begin position="306"/>
        <end position="359"/>
    </location>
</feature>
<protein>
    <submittedName>
        <fullName evidence="4">Uncharacterized protein CG45076-like</fullName>
    </submittedName>
</protein>
<organism evidence="3 4">
    <name type="scientific">Phoenix dactylifera</name>
    <name type="common">Date palm</name>
    <dbReference type="NCBI Taxonomy" id="42345"/>
    <lineage>
        <taxon>Eukaryota</taxon>
        <taxon>Viridiplantae</taxon>
        <taxon>Streptophyta</taxon>
        <taxon>Embryophyta</taxon>
        <taxon>Tracheophyta</taxon>
        <taxon>Spermatophyta</taxon>
        <taxon>Magnoliopsida</taxon>
        <taxon>Liliopsida</taxon>
        <taxon>Arecaceae</taxon>
        <taxon>Coryphoideae</taxon>
        <taxon>Phoeniceae</taxon>
        <taxon>Phoenix</taxon>
    </lineage>
</organism>
<keyword evidence="3" id="KW-1185">Reference proteome</keyword>
<proteinExistence type="predicted"/>
<accession>A0A8B9A067</accession>
<dbReference type="RefSeq" id="XP_038979966.1">
    <property type="nucleotide sequence ID" value="XM_039124038.1"/>
</dbReference>
<dbReference type="Proteomes" id="UP000228380">
    <property type="component" value="Chromosome 3"/>
</dbReference>
<feature type="coiled-coil region" evidence="1">
    <location>
        <begin position="139"/>
        <end position="173"/>
    </location>
</feature>
<evidence type="ECO:0000313" key="3">
    <source>
        <dbReference type="Proteomes" id="UP000228380"/>
    </source>
</evidence>
<feature type="compositionally biased region" description="Low complexity" evidence="2">
    <location>
        <begin position="339"/>
        <end position="352"/>
    </location>
</feature>
<gene>
    <name evidence="4" type="primary">LOC120110101</name>
</gene>
<feature type="coiled-coil region" evidence="1">
    <location>
        <begin position="202"/>
        <end position="250"/>
    </location>
</feature>
<dbReference type="KEGG" id="pda:120110101"/>
<evidence type="ECO:0000313" key="4">
    <source>
        <dbReference type="RefSeq" id="XP_038979966.1"/>
    </source>
</evidence>
<keyword evidence="1" id="KW-0175">Coiled coil</keyword>
<reference evidence="3" key="1">
    <citation type="journal article" date="2019" name="Nat. Commun.">
        <title>Genome-wide association mapping of date palm fruit traits.</title>
        <authorList>
            <person name="Hazzouri K.M."/>
            <person name="Gros-Balthazard M."/>
            <person name="Flowers J.M."/>
            <person name="Copetti D."/>
            <person name="Lemansour A."/>
            <person name="Lebrun M."/>
            <person name="Masmoudi K."/>
            <person name="Ferrand S."/>
            <person name="Dhar M.I."/>
            <person name="Fresquez Z.A."/>
            <person name="Rosas U."/>
            <person name="Zhang J."/>
            <person name="Talag J."/>
            <person name="Lee S."/>
            <person name="Kudrna D."/>
            <person name="Powell R.F."/>
            <person name="Leitch I.J."/>
            <person name="Krueger R.R."/>
            <person name="Wing R.A."/>
            <person name="Amiri K.M.A."/>
            <person name="Purugganan M.D."/>
        </authorList>
    </citation>
    <scope>NUCLEOTIDE SEQUENCE [LARGE SCALE GENOMIC DNA]</scope>
    <source>
        <strain evidence="3">cv. Khalas</strain>
    </source>
</reference>
<evidence type="ECO:0000256" key="2">
    <source>
        <dbReference type="SAM" id="MobiDB-lite"/>
    </source>
</evidence>
<feature type="compositionally biased region" description="Low complexity" evidence="2">
    <location>
        <begin position="313"/>
        <end position="331"/>
    </location>
</feature>
<dbReference type="AlphaFoldDB" id="A0A8B9A067"/>
<feature type="region of interest" description="Disordered" evidence="2">
    <location>
        <begin position="1"/>
        <end position="72"/>
    </location>
</feature>
<reference evidence="4" key="2">
    <citation type="submission" date="2025-08" db="UniProtKB">
        <authorList>
            <consortium name="RefSeq"/>
        </authorList>
    </citation>
    <scope>IDENTIFICATION</scope>
    <source>
        <tissue evidence="4">Young leaves</tissue>
    </source>
</reference>
<dbReference type="GeneID" id="120110101"/>
<sequence length="359" mass="39072">MTALPCLAPISQVPGRPPVRPERPASKPGSSREAARLTSPEVARTSPEVARTSLPDPSEGGGRQGRRPYTPDWAVFEGDSALENAEKARQFFRGALLPADMAKIRALSMNQFLDSARISAHLHEVETLISIGADYKERARRSARAQEEAENKLAEAESKLAEAGLQKKELLLRLGATEDEVRLFNMTLEEERAGHALTRSEVRAAEARLSEAQSLLAVREQEIRNLEQKAEQHEAREKAAREQARNAVELFRESEEFRDLLEEEGVNGLTQGFNDFRNQLRRFLPNFDLDLLQPGAGVEFEAGTPAVDEAAEETGSAAEEGSAGAPEAAPKAAEDGHAEALAAEEPAAPGTAEDNRAEP</sequence>